<dbReference type="GO" id="GO:0000166">
    <property type="term" value="F:nucleotide binding"/>
    <property type="evidence" value="ECO:0007669"/>
    <property type="project" value="InterPro"/>
</dbReference>
<dbReference type="SUPFAM" id="SSF81660">
    <property type="entry name" value="Metal cation-transporting ATPase, ATP-binding domain N"/>
    <property type="match status" value="1"/>
</dbReference>
<evidence type="ECO:0000256" key="3">
    <source>
        <dbReference type="ARBA" id="ARBA00022989"/>
    </source>
</evidence>
<dbReference type="InterPro" id="IPR008250">
    <property type="entry name" value="ATPase_P-typ_transduc_dom_A_sf"/>
</dbReference>
<evidence type="ECO:0000313" key="8">
    <source>
        <dbReference type="Proteomes" id="UP000324800"/>
    </source>
</evidence>
<feature type="transmembrane region" description="Helical" evidence="5">
    <location>
        <begin position="190"/>
        <end position="212"/>
    </location>
</feature>
<dbReference type="AlphaFoldDB" id="A0A5J4UQD0"/>
<dbReference type="PANTHER" id="PTHR24092">
    <property type="entry name" value="PROBABLE PHOSPHOLIPID-TRANSPORTING ATPASE"/>
    <property type="match status" value="1"/>
</dbReference>
<evidence type="ECO:0000256" key="4">
    <source>
        <dbReference type="ARBA" id="ARBA00023136"/>
    </source>
</evidence>
<sequence>ASTWVPIIVIFAISALKEMVKSEDLYVGDVVRMNRDEEFPCDLVMLACSNEQDQYAFVETINIDGESNLKRNKTSCEDLIEKYISHKAETLNQDNLLLQATTLRSTDWIIGCVVYTGNETRIGCSKNKPPTKKTQIDKQFSVITIFVFVFQLALVIALSIAGIVWRSEQGVKMWYLDYTILSESYKLETIAFFLRFLTLMSLFIPVSIKVMLDLLKLFSSLLISVDNHLWDNDQNRGAISRSTSITEQLGLVSIALVDKTGTITCNEMSLTACSIGKLVFGVDDQYQQQKKNNNKNKSPLLNDKHLLDLINKKDPQTINFFRSLAICHSIQTFRKTKELTYNQTQSNQIESSTLADQQKTIQLDYQIEDIEEVCPVPDEQTLVDISRSLGIKFVRRDSNIITLNVLGNEEKYEVLADLSFTPVRKRMTVAVKRVDGIDQRFGQLGLRTLIVAIKYVDFETFQQWNTIHYEKALASVDRREERVNQACDIIETDLTPLGTTGISDKLQDQATETIT</sequence>
<dbReference type="Proteomes" id="UP000324800">
    <property type="component" value="Unassembled WGS sequence"/>
</dbReference>
<dbReference type="GO" id="GO:0140326">
    <property type="term" value="F:ATPase-coupled intramembrane lipid transporter activity"/>
    <property type="evidence" value="ECO:0007669"/>
    <property type="project" value="TreeGrafter"/>
</dbReference>
<evidence type="ECO:0000313" key="7">
    <source>
        <dbReference type="EMBL" id="KAA6372005.1"/>
    </source>
</evidence>
<evidence type="ECO:0000256" key="5">
    <source>
        <dbReference type="SAM" id="Phobius"/>
    </source>
</evidence>
<feature type="non-terminal residue" evidence="7">
    <location>
        <position position="515"/>
    </location>
</feature>
<dbReference type="SUPFAM" id="SSF81653">
    <property type="entry name" value="Calcium ATPase, transduction domain A"/>
    <property type="match status" value="1"/>
</dbReference>
<dbReference type="PANTHER" id="PTHR24092:SF19">
    <property type="entry name" value="PHOSPHOLIPID-TRANSPORTING ATPASE"/>
    <property type="match status" value="1"/>
</dbReference>
<dbReference type="InterPro" id="IPR023299">
    <property type="entry name" value="ATPase_P-typ_cyto_dom_N"/>
</dbReference>
<keyword evidence="4 5" id="KW-0472">Membrane</keyword>
<dbReference type="GO" id="GO:0045332">
    <property type="term" value="P:phospholipid translocation"/>
    <property type="evidence" value="ECO:0007669"/>
    <property type="project" value="TreeGrafter"/>
</dbReference>
<feature type="non-terminal residue" evidence="7">
    <location>
        <position position="1"/>
    </location>
</feature>
<comment type="subcellular location">
    <subcellularLocation>
        <location evidence="1">Membrane</location>
    </subcellularLocation>
</comment>
<reference evidence="7 8" key="1">
    <citation type="submission" date="2019-03" db="EMBL/GenBank/DDBJ databases">
        <title>Single cell metagenomics reveals metabolic interactions within the superorganism composed of flagellate Streblomastix strix and complex community of Bacteroidetes bacteria on its surface.</title>
        <authorList>
            <person name="Treitli S.C."/>
            <person name="Kolisko M."/>
            <person name="Husnik F."/>
            <person name="Keeling P."/>
            <person name="Hampl V."/>
        </authorList>
    </citation>
    <scope>NUCLEOTIDE SEQUENCE [LARGE SCALE GENOMIC DNA]</scope>
    <source>
        <strain evidence="7">ST1C</strain>
    </source>
</reference>
<keyword evidence="3 5" id="KW-1133">Transmembrane helix</keyword>
<dbReference type="SUPFAM" id="SSF81665">
    <property type="entry name" value="Calcium ATPase, transmembrane domain M"/>
    <property type="match status" value="1"/>
</dbReference>
<evidence type="ECO:0000256" key="1">
    <source>
        <dbReference type="ARBA" id="ARBA00004370"/>
    </source>
</evidence>
<feature type="transmembrane region" description="Helical" evidence="5">
    <location>
        <begin position="142"/>
        <end position="165"/>
    </location>
</feature>
<feature type="signal peptide" evidence="6">
    <location>
        <begin position="1"/>
        <end position="22"/>
    </location>
</feature>
<evidence type="ECO:0000256" key="6">
    <source>
        <dbReference type="SAM" id="SignalP"/>
    </source>
</evidence>
<dbReference type="PROSITE" id="PS00154">
    <property type="entry name" value="ATPASE_E1_E2"/>
    <property type="match status" value="1"/>
</dbReference>
<dbReference type="InterPro" id="IPR023298">
    <property type="entry name" value="ATPase_P-typ_TM_dom_sf"/>
</dbReference>
<keyword evidence="6" id="KW-0732">Signal</keyword>
<protein>
    <submittedName>
        <fullName evidence="7">Putative Phospholipid-transporting ATPase 2</fullName>
    </submittedName>
</protein>
<comment type="caution">
    <text evidence="7">The sequence shown here is derived from an EMBL/GenBank/DDBJ whole genome shotgun (WGS) entry which is preliminary data.</text>
</comment>
<organism evidence="7 8">
    <name type="scientific">Streblomastix strix</name>
    <dbReference type="NCBI Taxonomy" id="222440"/>
    <lineage>
        <taxon>Eukaryota</taxon>
        <taxon>Metamonada</taxon>
        <taxon>Preaxostyla</taxon>
        <taxon>Oxymonadida</taxon>
        <taxon>Streblomastigidae</taxon>
        <taxon>Streblomastix</taxon>
    </lineage>
</organism>
<keyword evidence="2 5" id="KW-0812">Transmembrane</keyword>
<dbReference type="GO" id="GO:0005886">
    <property type="term" value="C:plasma membrane"/>
    <property type="evidence" value="ECO:0007669"/>
    <property type="project" value="TreeGrafter"/>
</dbReference>
<name>A0A5J4UQD0_9EUKA</name>
<dbReference type="InterPro" id="IPR018303">
    <property type="entry name" value="ATPase_P-typ_P_site"/>
</dbReference>
<dbReference type="OrthoDB" id="377733at2759"/>
<feature type="chain" id="PRO_5023886953" evidence="6">
    <location>
        <begin position="23"/>
        <end position="515"/>
    </location>
</feature>
<accession>A0A5J4UQD0</accession>
<proteinExistence type="predicted"/>
<gene>
    <name evidence="7" type="ORF">EZS28_032468</name>
</gene>
<dbReference type="EMBL" id="SNRW01013977">
    <property type="protein sequence ID" value="KAA6372005.1"/>
    <property type="molecule type" value="Genomic_DNA"/>
</dbReference>
<dbReference type="Gene3D" id="3.40.1110.10">
    <property type="entry name" value="Calcium-transporting ATPase, cytoplasmic domain N"/>
    <property type="match status" value="1"/>
</dbReference>
<dbReference type="Gene3D" id="2.70.150.10">
    <property type="entry name" value="Calcium-transporting ATPase, cytoplasmic transduction domain A"/>
    <property type="match status" value="1"/>
</dbReference>
<evidence type="ECO:0000256" key="2">
    <source>
        <dbReference type="ARBA" id="ARBA00022692"/>
    </source>
</evidence>